<dbReference type="GeneID" id="36623076"/>
<organism evidence="1 2">
    <name type="scientific">Trichoderma harzianum CBS 226.95</name>
    <dbReference type="NCBI Taxonomy" id="983964"/>
    <lineage>
        <taxon>Eukaryota</taxon>
        <taxon>Fungi</taxon>
        <taxon>Dikarya</taxon>
        <taxon>Ascomycota</taxon>
        <taxon>Pezizomycotina</taxon>
        <taxon>Sordariomycetes</taxon>
        <taxon>Hypocreomycetidae</taxon>
        <taxon>Hypocreales</taxon>
        <taxon>Hypocreaceae</taxon>
        <taxon>Trichoderma</taxon>
    </lineage>
</organism>
<protein>
    <submittedName>
        <fullName evidence="1">Uncharacterized protein</fullName>
    </submittedName>
</protein>
<reference evidence="1 2" key="1">
    <citation type="submission" date="2016-07" db="EMBL/GenBank/DDBJ databases">
        <title>Multiple horizontal gene transfer events from other fungi enriched the ability of initially mycotrophic Trichoderma (Ascomycota) to feed on dead plant biomass.</title>
        <authorList>
            <consortium name="DOE Joint Genome Institute"/>
            <person name="Aerts A."/>
            <person name="Atanasova L."/>
            <person name="Chenthamara K."/>
            <person name="Zhang J."/>
            <person name="Grujic M."/>
            <person name="Henrissat B."/>
            <person name="Kuo A."/>
            <person name="Salamov A."/>
            <person name="Lipzen A."/>
            <person name="Labutti K."/>
            <person name="Barry K."/>
            <person name="Miao Y."/>
            <person name="Rahimi M.J."/>
            <person name="Shen Q."/>
            <person name="Grigoriev I.V."/>
            <person name="Kubicek C.P."/>
            <person name="Druzhinina I.S."/>
        </authorList>
    </citation>
    <scope>NUCLEOTIDE SEQUENCE [LARGE SCALE GENOMIC DNA]</scope>
    <source>
        <strain evidence="1 2">CBS 226.95</strain>
    </source>
</reference>
<dbReference type="AlphaFoldDB" id="A0A2T4ALS3"/>
<keyword evidence="2" id="KW-1185">Reference proteome</keyword>
<evidence type="ECO:0000313" key="1">
    <source>
        <dbReference type="EMBL" id="PTB58036.1"/>
    </source>
</evidence>
<gene>
    <name evidence="1" type="ORF">M431DRAFT_355789</name>
</gene>
<dbReference type="EMBL" id="KZ679677">
    <property type="protein sequence ID" value="PTB58036.1"/>
    <property type="molecule type" value="Genomic_DNA"/>
</dbReference>
<sequence>MRIAGHVHCRNFGSVAITQHCRCGRVHVRRLHVAGLLFVLRPLIMMLHTARGAVAYTKYCAYRQRIPCQWSRPEIIHPPH</sequence>
<dbReference type="RefSeq" id="XP_024777713.1">
    <property type="nucleotide sequence ID" value="XM_024914511.1"/>
</dbReference>
<accession>A0A2T4ALS3</accession>
<name>A0A2T4ALS3_TRIHA</name>
<evidence type="ECO:0000313" key="2">
    <source>
        <dbReference type="Proteomes" id="UP000241690"/>
    </source>
</evidence>
<dbReference type="Proteomes" id="UP000241690">
    <property type="component" value="Unassembled WGS sequence"/>
</dbReference>
<proteinExistence type="predicted"/>